<dbReference type="InterPro" id="IPR008386">
    <property type="entry name" value="ATP_synth_F0_esu_mt"/>
</dbReference>
<keyword evidence="7" id="KW-0406">Ion transport</keyword>
<organism evidence="13">
    <name type="scientific">Tetraselmis sp. GSL018</name>
    <dbReference type="NCBI Taxonomy" id="582737"/>
    <lineage>
        <taxon>Eukaryota</taxon>
        <taxon>Viridiplantae</taxon>
        <taxon>Chlorophyta</taxon>
        <taxon>core chlorophytes</taxon>
        <taxon>Chlorodendrophyceae</taxon>
        <taxon>Chlorodendrales</taxon>
        <taxon>Chlorodendraceae</taxon>
        <taxon>Tetraselmis</taxon>
    </lineage>
</organism>
<keyword evidence="9 11" id="KW-0472">Membrane</keyword>
<evidence type="ECO:0000256" key="5">
    <source>
        <dbReference type="ARBA" id="ARBA00022781"/>
    </source>
</evidence>
<name>A0A061RRI0_9CHLO</name>
<dbReference type="GO" id="GO:0045259">
    <property type="term" value="C:proton-transporting ATP synthase complex"/>
    <property type="evidence" value="ECO:0007669"/>
    <property type="project" value="UniProtKB-KW"/>
</dbReference>
<evidence type="ECO:0000313" key="13">
    <source>
        <dbReference type="EMBL" id="JAC73305.1"/>
    </source>
</evidence>
<keyword evidence="5" id="KW-0375">Hydrogen ion transport</keyword>
<dbReference type="AlphaFoldDB" id="A0A061RRI0"/>
<sequence>MPYSGNSSLARVVRVSAVSLGLVYGAVMASYYKGSAKKASEKSAH</sequence>
<dbReference type="EMBL" id="GBEZ01012596">
    <property type="protein sequence ID" value="JAC73305.1"/>
    <property type="molecule type" value="Transcribed_RNA"/>
</dbReference>
<dbReference type="GO" id="GO:0015986">
    <property type="term" value="P:proton motive force-driven ATP synthesis"/>
    <property type="evidence" value="ECO:0007669"/>
    <property type="project" value="InterPro"/>
</dbReference>
<dbReference type="PANTHER" id="PTHR36028">
    <property type="entry name" value="OSJNBB0050O03.8 PROTEIN"/>
    <property type="match status" value="1"/>
</dbReference>
<dbReference type="EMBL" id="GBEZ01014966">
    <property type="protein sequence ID" value="JAC71152.1"/>
    <property type="molecule type" value="Transcribed_RNA"/>
</dbReference>
<keyword evidence="11" id="KW-0812">Transmembrane</keyword>
<evidence type="ECO:0000256" key="4">
    <source>
        <dbReference type="ARBA" id="ARBA00022547"/>
    </source>
</evidence>
<evidence type="ECO:0000256" key="9">
    <source>
        <dbReference type="ARBA" id="ARBA00023136"/>
    </source>
</evidence>
<evidence type="ECO:0000256" key="6">
    <source>
        <dbReference type="ARBA" id="ARBA00022792"/>
    </source>
</evidence>
<keyword evidence="8" id="KW-0496">Mitochondrion</keyword>
<evidence type="ECO:0000256" key="2">
    <source>
        <dbReference type="ARBA" id="ARBA00007333"/>
    </source>
</evidence>
<keyword evidence="11" id="KW-1133">Transmembrane helix</keyword>
<evidence type="ECO:0000256" key="1">
    <source>
        <dbReference type="ARBA" id="ARBA00004273"/>
    </source>
</evidence>
<proteinExistence type="inferred from homology"/>
<keyword evidence="3" id="KW-0813">Transport</keyword>
<comment type="similarity">
    <text evidence="2">Belongs to the ATPase e subunit family.</text>
</comment>
<feature type="transmembrane region" description="Helical" evidence="11">
    <location>
        <begin position="12"/>
        <end position="32"/>
    </location>
</feature>
<keyword evidence="6" id="KW-0999">Mitochondrion inner membrane</keyword>
<evidence type="ECO:0000313" key="12">
    <source>
        <dbReference type="EMBL" id="JAC71152.1"/>
    </source>
</evidence>
<dbReference type="PANTHER" id="PTHR36028:SF2">
    <property type="entry name" value="ATP SYNTHASE SUBUNIT E, MITOCHONDRIAL"/>
    <property type="match status" value="1"/>
</dbReference>
<evidence type="ECO:0000256" key="11">
    <source>
        <dbReference type="SAM" id="Phobius"/>
    </source>
</evidence>
<keyword evidence="4" id="KW-0138">CF(0)</keyword>
<accession>A0A061RRI0</accession>
<evidence type="ECO:0000256" key="7">
    <source>
        <dbReference type="ARBA" id="ARBA00023065"/>
    </source>
</evidence>
<dbReference type="GO" id="GO:0015078">
    <property type="term" value="F:proton transmembrane transporter activity"/>
    <property type="evidence" value="ECO:0007669"/>
    <property type="project" value="InterPro"/>
</dbReference>
<evidence type="ECO:0000256" key="10">
    <source>
        <dbReference type="ARBA" id="ARBA00023310"/>
    </source>
</evidence>
<evidence type="ECO:0000256" key="3">
    <source>
        <dbReference type="ARBA" id="ARBA00022448"/>
    </source>
</evidence>
<dbReference type="GO" id="GO:0005743">
    <property type="term" value="C:mitochondrial inner membrane"/>
    <property type="evidence" value="ECO:0007669"/>
    <property type="project" value="UniProtKB-SubCell"/>
</dbReference>
<dbReference type="Pfam" id="PF05680">
    <property type="entry name" value="ATP-synt_E"/>
    <property type="match status" value="1"/>
</dbReference>
<comment type="subcellular location">
    <subcellularLocation>
        <location evidence="1">Mitochondrion inner membrane</location>
    </subcellularLocation>
</comment>
<evidence type="ECO:0000256" key="8">
    <source>
        <dbReference type="ARBA" id="ARBA00023128"/>
    </source>
</evidence>
<reference evidence="13" key="1">
    <citation type="submission" date="2014-05" db="EMBL/GenBank/DDBJ databases">
        <title>The transcriptome of the halophilic microalga Tetraselmis sp. GSL018 isolated from the Great Salt Lake, Utah.</title>
        <authorList>
            <person name="Jinkerson R.E."/>
            <person name="D'Adamo S."/>
            <person name="Posewitz M.C."/>
        </authorList>
    </citation>
    <scope>NUCLEOTIDE SEQUENCE</scope>
    <source>
        <strain evidence="13">GSL018</strain>
    </source>
</reference>
<keyword evidence="10" id="KW-0066">ATP synthesis</keyword>
<gene>
    <name evidence="12" type="ORF">TSPGSL018_2548</name>
    <name evidence="13" type="ORF">TSPGSL018_29202</name>
</gene>
<protein>
    <submittedName>
        <fullName evidence="13">Uncharacterized protein</fullName>
    </submittedName>
</protein>